<feature type="region of interest" description="Disordered" evidence="3">
    <location>
        <begin position="277"/>
        <end position="358"/>
    </location>
</feature>
<comment type="similarity">
    <text evidence="1">Belongs to the SPATA6 family.</text>
</comment>
<evidence type="ECO:0000256" key="2">
    <source>
        <dbReference type="ARBA" id="ARBA00022553"/>
    </source>
</evidence>
<evidence type="ECO:0000256" key="3">
    <source>
        <dbReference type="SAM" id="MobiDB-lite"/>
    </source>
</evidence>
<dbReference type="Proteomes" id="UP001557470">
    <property type="component" value="Unassembled WGS sequence"/>
</dbReference>
<feature type="domain" description="Spermatogenesis-associated protein 6 N-terminal" evidence="4">
    <location>
        <begin position="41"/>
        <end position="179"/>
    </location>
</feature>
<dbReference type="EMBL" id="JAGEUA010000007">
    <property type="protein sequence ID" value="KAL0970332.1"/>
    <property type="molecule type" value="Genomic_DNA"/>
</dbReference>
<accession>A0ABD0X1E2</accession>
<dbReference type="InterPro" id="IPR042769">
    <property type="entry name" value="SPATA6_fam"/>
</dbReference>
<reference evidence="5 6" key="1">
    <citation type="submission" date="2024-06" db="EMBL/GenBank/DDBJ databases">
        <authorList>
            <person name="Pan Q."/>
            <person name="Wen M."/>
            <person name="Jouanno E."/>
            <person name="Zahm M."/>
            <person name="Klopp C."/>
            <person name="Cabau C."/>
            <person name="Louis A."/>
            <person name="Berthelot C."/>
            <person name="Parey E."/>
            <person name="Roest Crollius H."/>
            <person name="Montfort J."/>
            <person name="Robinson-Rechavi M."/>
            <person name="Bouchez O."/>
            <person name="Lampietro C."/>
            <person name="Lopez Roques C."/>
            <person name="Donnadieu C."/>
            <person name="Postlethwait J."/>
            <person name="Bobe J."/>
            <person name="Verreycken H."/>
            <person name="Guiguen Y."/>
        </authorList>
    </citation>
    <scope>NUCLEOTIDE SEQUENCE [LARGE SCALE GENOMIC DNA]</scope>
    <source>
        <strain evidence="5">Up_M1</strain>
        <tissue evidence="5">Testis</tissue>
    </source>
</reference>
<dbReference type="PANTHER" id="PTHR16435:SF5">
    <property type="entry name" value="SPERMATOGENESIS ASSOCIATED 6-LIKE PROTEIN"/>
    <property type="match status" value="1"/>
</dbReference>
<dbReference type="InterPro" id="IPR032732">
    <property type="entry name" value="SPATA6_N"/>
</dbReference>
<organism evidence="5 6">
    <name type="scientific">Umbra pygmaea</name>
    <name type="common">Eastern mudminnow</name>
    <dbReference type="NCBI Taxonomy" id="75934"/>
    <lineage>
        <taxon>Eukaryota</taxon>
        <taxon>Metazoa</taxon>
        <taxon>Chordata</taxon>
        <taxon>Craniata</taxon>
        <taxon>Vertebrata</taxon>
        <taxon>Euteleostomi</taxon>
        <taxon>Actinopterygii</taxon>
        <taxon>Neopterygii</taxon>
        <taxon>Teleostei</taxon>
        <taxon>Protacanthopterygii</taxon>
        <taxon>Esociformes</taxon>
        <taxon>Umbridae</taxon>
        <taxon>Umbra</taxon>
    </lineage>
</organism>
<evidence type="ECO:0000313" key="6">
    <source>
        <dbReference type="Proteomes" id="UP001557470"/>
    </source>
</evidence>
<keyword evidence="2" id="KW-0597">Phosphoprotein</keyword>
<evidence type="ECO:0000256" key="1">
    <source>
        <dbReference type="ARBA" id="ARBA00006215"/>
    </source>
</evidence>
<comment type="caution">
    <text evidence="5">The sequence shown here is derived from an EMBL/GenBank/DDBJ whole genome shotgun (WGS) entry which is preliminary data.</text>
</comment>
<sequence>METHDADLLLLLRLQLVAYNSPQFDCHLGKVMSRKAMKVVVELQLRAVSCPGVHLPAKDDIYLSVCFMSQYCMSQCLPPVFPMLFREKMRFEKMFHCAVDPGDVAELLEWETVKVELVQLTPPVGESLACFEEDTRHFLFPEPRLVPTTSGMDREVLMTRSINFPGIAPKLEFSTRTTVSECSANAEVDNIYLSSPTRRRAPKKHTKSSRNVHRGYCVGARRGPVMPRSRSLSPQKLSHLDGCHDNTGLRLAQLNFGSSLDVDKELLPCSTRDTWLETGHSPGSDMTRHPLTNISAHLPRSPSSKPDDILDNPPGQIQPCIQDNMEWSPPNRVRSPSRLSRSYRKSSSHNGSRPGSQVTWEEVLHRVRGLLTTPMAVHRLAHGATDLEIEEVLARSALSPNQSLQ</sequence>
<protein>
    <recommendedName>
        <fullName evidence="4">Spermatogenesis-associated protein 6 N-terminal domain-containing protein</fullName>
    </recommendedName>
</protein>
<keyword evidence="6" id="KW-1185">Reference proteome</keyword>
<dbReference type="Pfam" id="PF14909">
    <property type="entry name" value="SPATA6"/>
    <property type="match status" value="1"/>
</dbReference>
<gene>
    <name evidence="5" type="ORF">UPYG_G00240560</name>
</gene>
<proteinExistence type="inferred from homology"/>
<evidence type="ECO:0000313" key="5">
    <source>
        <dbReference type="EMBL" id="KAL0970332.1"/>
    </source>
</evidence>
<name>A0ABD0X1E2_UMBPY</name>
<dbReference type="PANTHER" id="PTHR16435">
    <property type="entry name" value="SPERMATOGENESIS-ASSOCIATED PROTEIN 6 SPATA6"/>
    <property type="match status" value="1"/>
</dbReference>
<dbReference type="AlphaFoldDB" id="A0ABD0X1E2"/>
<evidence type="ECO:0000259" key="4">
    <source>
        <dbReference type="Pfam" id="PF14909"/>
    </source>
</evidence>